<dbReference type="InterPro" id="IPR036188">
    <property type="entry name" value="FAD/NAD-bd_sf"/>
</dbReference>
<dbReference type="Proteomes" id="UP000290288">
    <property type="component" value="Unassembled WGS sequence"/>
</dbReference>
<dbReference type="AlphaFoldDB" id="A0A4V1Q1E2"/>
<sequence>MSERTEFDIIFVGGGAAGCVAAGRLAAANSDLKIL</sequence>
<dbReference type="EMBL" id="SDEE01002091">
    <property type="protein sequence ID" value="RXW11278.1"/>
    <property type="molecule type" value="Genomic_DNA"/>
</dbReference>
<reference evidence="1 2" key="1">
    <citation type="submission" date="2019-01" db="EMBL/GenBank/DDBJ databases">
        <title>Draft genome sequence of Psathyrella aberdarensis IHI B618.</title>
        <authorList>
            <person name="Buettner E."/>
            <person name="Kellner H."/>
        </authorList>
    </citation>
    <scope>NUCLEOTIDE SEQUENCE [LARGE SCALE GENOMIC DNA]</scope>
    <source>
        <strain evidence="1 2">IHI B618</strain>
    </source>
</reference>
<accession>A0A4V1Q1E2</accession>
<feature type="non-terminal residue" evidence="1">
    <location>
        <position position="35"/>
    </location>
</feature>
<proteinExistence type="predicted"/>
<dbReference type="OrthoDB" id="269227at2759"/>
<protein>
    <recommendedName>
        <fullName evidence="3">Glucose-methanol-choline oxidoreductase N-terminal domain-containing protein</fullName>
    </recommendedName>
</protein>
<keyword evidence="2" id="KW-1185">Reference proteome</keyword>
<dbReference type="SUPFAM" id="SSF51905">
    <property type="entry name" value="FAD/NAD(P)-binding domain"/>
    <property type="match status" value="1"/>
</dbReference>
<name>A0A4V1Q1E2_9AGAR</name>
<comment type="caution">
    <text evidence="1">The sequence shown here is derived from an EMBL/GenBank/DDBJ whole genome shotgun (WGS) entry which is preliminary data.</text>
</comment>
<evidence type="ECO:0008006" key="3">
    <source>
        <dbReference type="Google" id="ProtNLM"/>
    </source>
</evidence>
<dbReference type="PROSITE" id="PS51257">
    <property type="entry name" value="PROKAR_LIPOPROTEIN"/>
    <property type="match status" value="1"/>
</dbReference>
<evidence type="ECO:0000313" key="2">
    <source>
        <dbReference type="Proteomes" id="UP000290288"/>
    </source>
</evidence>
<organism evidence="1 2">
    <name type="scientific">Candolleomyces aberdarensis</name>
    <dbReference type="NCBI Taxonomy" id="2316362"/>
    <lineage>
        <taxon>Eukaryota</taxon>
        <taxon>Fungi</taxon>
        <taxon>Dikarya</taxon>
        <taxon>Basidiomycota</taxon>
        <taxon>Agaricomycotina</taxon>
        <taxon>Agaricomycetes</taxon>
        <taxon>Agaricomycetidae</taxon>
        <taxon>Agaricales</taxon>
        <taxon>Agaricineae</taxon>
        <taxon>Psathyrellaceae</taxon>
        <taxon>Candolleomyces</taxon>
    </lineage>
</organism>
<gene>
    <name evidence="1" type="ORF">EST38_g14576</name>
</gene>
<dbReference type="Gene3D" id="3.50.50.60">
    <property type="entry name" value="FAD/NAD(P)-binding domain"/>
    <property type="match status" value="1"/>
</dbReference>
<evidence type="ECO:0000313" key="1">
    <source>
        <dbReference type="EMBL" id="RXW11278.1"/>
    </source>
</evidence>